<evidence type="ECO:0000313" key="1">
    <source>
        <dbReference type="EMBL" id="JAD54366.1"/>
    </source>
</evidence>
<reference evidence="1" key="1">
    <citation type="submission" date="2014-09" db="EMBL/GenBank/DDBJ databases">
        <authorList>
            <person name="Magalhaes I.L.F."/>
            <person name="Oliveira U."/>
            <person name="Santos F.R."/>
            <person name="Vidigal T.H.D.A."/>
            <person name="Brescovit A.D."/>
            <person name="Santos A.J."/>
        </authorList>
    </citation>
    <scope>NUCLEOTIDE SEQUENCE</scope>
    <source>
        <tissue evidence="1">Shoot tissue taken approximately 20 cm above the soil surface</tissue>
    </source>
</reference>
<dbReference type="AlphaFoldDB" id="A0A0A9AT99"/>
<name>A0A0A9AT99_ARUDO</name>
<dbReference type="EMBL" id="GBRH01243529">
    <property type="protein sequence ID" value="JAD54366.1"/>
    <property type="molecule type" value="Transcribed_RNA"/>
</dbReference>
<sequence>MKKALAYVGCQSNIVTSVYSFDTTVIQN</sequence>
<protein>
    <submittedName>
        <fullName evidence="1">Uncharacterized protein</fullName>
    </submittedName>
</protein>
<accession>A0A0A9AT99</accession>
<reference evidence="1" key="2">
    <citation type="journal article" date="2015" name="Data Brief">
        <title>Shoot transcriptome of the giant reed, Arundo donax.</title>
        <authorList>
            <person name="Barrero R.A."/>
            <person name="Guerrero F.D."/>
            <person name="Moolhuijzen P."/>
            <person name="Goolsby J.A."/>
            <person name="Tidwell J."/>
            <person name="Bellgard S.E."/>
            <person name="Bellgard M.I."/>
        </authorList>
    </citation>
    <scope>NUCLEOTIDE SEQUENCE</scope>
    <source>
        <tissue evidence="1">Shoot tissue taken approximately 20 cm above the soil surface</tissue>
    </source>
</reference>
<organism evidence="1">
    <name type="scientific">Arundo donax</name>
    <name type="common">Giant reed</name>
    <name type="synonym">Donax arundinaceus</name>
    <dbReference type="NCBI Taxonomy" id="35708"/>
    <lineage>
        <taxon>Eukaryota</taxon>
        <taxon>Viridiplantae</taxon>
        <taxon>Streptophyta</taxon>
        <taxon>Embryophyta</taxon>
        <taxon>Tracheophyta</taxon>
        <taxon>Spermatophyta</taxon>
        <taxon>Magnoliopsida</taxon>
        <taxon>Liliopsida</taxon>
        <taxon>Poales</taxon>
        <taxon>Poaceae</taxon>
        <taxon>PACMAD clade</taxon>
        <taxon>Arundinoideae</taxon>
        <taxon>Arundineae</taxon>
        <taxon>Arundo</taxon>
    </lineage>
</organism>
<proteinExistence type="predicted"/>